<evidence type="ECO:0000313" key="1">
    <source>
        <dbReference type="EMBL" id="KRN80037.1"/>
    </source>
</evidence>
<gene>
    <name evidence="1" type="ORF">IV52_GL000155</name>
</gene>
<dbReference type="AlphaFoldDB" id="A0A0R2JY09"/>
<organism evidence="1 2">
    <name type="scientific">Fructilactobacillus lindneri DSM 20690 = JCM 11027</name>
    <dbReference type="NCBI Taxonomy" id="1122148"/>
    <lineage>
        <taxon>Bacteria</taxon>
        <taxon>Bacillati</taxon>
        <taxon>Bacillota</taxon>
        <taxon>Bacilli</taxon>
        <taxon>Lactobacillales</taxon>
        <taxon>Lactobacillaceae</taxon>
        <taxon>Fructilactobacillus</taxon>
    </lineage>
</organism>
<name>A0A0R2JY09_9LACO</name>
<protein>
    <submittedName>
        <fullName evidence="1">Uncharacterized protein</fullName>
    </submittedName>
</protein>
<evidence type="ECO:0000313" key="2">
    <source>
        <dbReference type="Proteomes" id="UP000051565"/>
    </source>
</evidence>
<sequence length="85" mass="9887">MEAIIMDQVQIKYIIVNYIKYKLNEVFVNYADGEGKLQSSDIVINDFIRGRHKVYVADKNGKKVRLDYKYNNGQIYIVNPANELA</sequence>
<accession>A0A0R2JY09</accession>
<proteinExistence type="predicted"/>
<dbReference type="PATRIC" id="fig|1122148.6.peg.163"/>
<reference evidence="1 2" key="1">
    <citation type="journal article" date="2015" name="Genome Announc.">
        <title>Expanding the biotechnology potential of lactobacilli through comparative genomics of 213 strains and associated genera.</title>
        <authorList>
            <person name="Sun Z."/>
            <person name="Harris H.M."/>
            <person name="McCann A."/>
            <person name="Guo C."/>
            <person name="Argimon S."/>
            <person name="Zhang W."/>
            <person name="Yang X."/>
            <person name="Jeffery I.B."/>
            <person name="Cooney J.C."/>
            <person name="Kagawa T.F."/>
            <person name="Liu W."/>
            <person name="Song Y."/>
            <person name="Salvetti E."/>
            <person name="Wrobel A."/>
            <person name="Rasinkangas P."/>
            <person name="Parkhill J."/>
            <person name="Rea M.C."/>
            <person name="O'Sullivan O."/>
            <person name="Ritari J."/>
            <person name="Douillard F.P."/>
            <person name="Paul Ross R."/>
            <person name="Yang R."/>
            <person name="Briner A.E."/>
            <person name="Felis G.E."/>
            <person name="de Vos W.M."/>
            <person name="Barrangou R."/>
            <person name="Klaenhammer T.R."/>
            <person name="Caufield P.W."/>
            <person name="Cui Y."/>
            <person name="Zhang H."/>
            <person name="O'Toole P.W."/>
        </authorList>
    </citation>
    <scope>NUCLEOTIDE SEQUENCE [LARGE SCALE GENOMIC DNA]</scope>
    <source>
        <strain evidence="1 2">DSM 20690</strain>
    </source>
</reference>
<dbReference type="Proteomes" id="UP000051565">
    <property type="component" value="Unassembled WGS sequence"/>
</dbReference>
<comment type="caution">
    <text evidence="1">The sequence shown here is derived from an EMBL/GenBank/DDBJ whole genome shotgun (WGS) entry which is preliminary data.</text>
</comment>
<dbReference type="STRING" id="53444.AYR59_00810"/>
<keyword evidence="2" id="KW-1185">Reference proteome</keyword>
<dbReference type="EMBL" id="JQBT01000012">
    <property type="protein sequence ID" value="KRN80037.1"/>
    <property type="molecule type" value="Genomic_DNA"/>
</dbReference>